<dbReference type="EMBL" id="JAYWIO010000005">
    <property type="protein sequence ID" value="KAK7260702.1"/>
    <property type="molecule type" value="Genomic_DNA"/>
</dbReference>
<name>A0AAN9EN94_CROPI</name>
<reference evidence="1 2" key="1">
    <citation type="submission" date="2024-01" db="EMBL/GenBank/DDBJ databases">
        <title>The genomes of 5 underutilized Papilionoideae crops provide insights into root nodulation and disease resistanc.</title>
        <authorList>
            <person name="Yuan L."/>
        </authorList>
    </citation>
    <scope>NUCLEOTIDE SEQUENCE [LARGE SCALE GENOMIC DNA]</scope>
    <source>
        <strain evidence="1">ZHUSHIDOU_FW_LH</strain>
        <tissue evidence="1">Leaf</tissue>
    </source>
</reference>
<accession>A0AAN9EN94</accession>
<organism evidence="1 2">
    <name type="scientific">Crotalaria pallida</name>
    <name type="common">Smooth rattlebox</name>
    <name type="synonym">Crotalaria striata</name>
    <dbReference type="NCBI Taxonomy" id="3830"/>
    <lineage>
        <taxon>Eukaryota</taxon>
        <taxon>Viridiplantae</taxon>
        <taxon>Streptophyta</taxon>
        <taxon>Embryophyta</taxon>
        <taxon>Tracheophyta</taxon>
        <taxon>Spermatophyta</taxon>
        <taxon>Magnoliopsida</taxon>
        <taxon>eudicotyledons</taxon>
        <taxon>Gunneridae</taxon>
        <taxon>Pentapetalae</taxon>
        <taxon>rosids</taxon>
        <taxon>fabids</taxon>
        <taxon>Fabales</taxon>
        <taxon>Fabaceae</taxon>
        <taxon>Papilionoideae</taxon>
        <taxon>50 kb inversion clade</taxon>
        <taxon>genistoids sensu lato</taxon>
        <taxon>core genistoids</taxon>
        <taxon>Crotalarieae</taxon>
        <taxon>Crotalaria</taxon>
    </lineage>
</organism>
<gene>
    <name evidence="1" type="ORF">RIF29_26966</name>
</gene>
<keyword evidence="2" id="KW-1185">Reference proteome</keyword>
<protein>
    <submittedName>
        <fullName evidence="1">Uncharacterized protein</fullName>
    </submittedName>
</protein>
<comment type="caution">
    <text evidence="1">The sequence shown here is derived from an EMBL/GenBank/DDBJ whole genome shotgun (WGS) entry which is preliminary data.</text>
</comment>
<dbReference type="Proteomes" id="UP001372338">
    <property type="component" value="Unassembled WGS sequence"/>
</dbReference>
<evidence type="ECO:0000313" key="1">
    <source>
        <dbReference type="EMBL" id="KAK7260702.1"/>
    </source>
</evidence>
<evidence type="ECO:0000313" key="2">
    <source>
        <dbReference type="Proteomes" id="UP001372338"/>
    </source>
</evidence>
<dbReference type="AlphaFoldDB" id="A0AAN9EN94"/>
<sequence length="140" mass="15862">MVNVGTRNNVETQLMGDLPPITLVKLIATDKLEFCTVSRTIVGISFRMAWFKISVTLVDSTMTTASTFQDRDSKFHLKLSCANLPHTPHCTPHLVQIVTIIGNQYNIKVEVKAGSNDEVGMRYYIHSIHRLSHYYILEPQ</sequence>
<proteinExistence type="predicted"/>